<dbReference type="EMBL" id="CAICTM010000562">
    <property type="protein sequence ID" value="CAB9512951.1"/>
    <property type="molecule type" value="Genomic_DNA"/>
</dbReference>
<dbReference type="EMBL" id="CAICTM010000611">
    <property type="protein sequence ID" value="CAB9513787.1"/>
    <property type="molecule type" value="Genomic_DNA"/>
</dbReference>
<dbReference type="AlphaFoldDB" id="A0A9N8HG86"/>
<dbReference type="Gene3D" id="1.10.150.50">
    <property type="entry name" value="Transcription Factor, Ets-1"/>
    <property type="match status" value="1"/>
</dbReference>
<dbReference type="Proteomes" id="UP001153069">
    <property type="component" value="Unassembled WGS sequence"/>
</dbReference>
<dbReference type="SUPFAM" id="SSF47769">
    <property type="entry name" value="SAM/Pointed domain"/>
    <property type="match status" value="1"/>
</dbReference>
<protein>
    <recommendedName>
        <fullName evidence="1">SAM domain-containing protein</fullName>
    </recommendedName>
</protein>
<dbReference type="PROSITE" id="PS50105">
    <property type="entry name" value="SAM_DOMAIN"/>
    <property type="match status" value="1"/>
</dbReference>
<name>A0A9N8HG86_9STRA</name>
<dbReference type="SMART" id="SM00454">
    <property type="entry name" value="SAM"/>
    <property type="match status" value="1"/>
</dbReference>
<evidence type="ECO:0000259" key="1">
    <source>
        <dbReference type="PROSITE" id="PS50105"/>
    </source>
</evidence>
<dbReference type="Pfam" id="PF07647">
    <property type="entry name" value="SAM_2"/>
    <property type="match status" value="1"/>
</dbReference>
<feature type="domain" description="SAM" evidence="1">
    <location>
        <begin position="23"/>
        <end position="89"/>
    </location>
</feature>
<keyword evidence="4" id="KW-1185">Reference proteome</keyword>
<reference evidence="2" key="1">
    <citation type="submission" date="2020-06" db="EMBL/GenBank/DDBJ databases">
        <authorList>
            <consortium name="Plant Systems Biology data submission"/>
        </authorList>
    </citation>
    <scope>NUCLEOTIDE SEQUENCE</scope>
    <source>
        <strain evidence="2">D6</strain>
    </source>
</reference>
<dbReference type="InterPro" id="IPR013761">
    <property type="entry name" value="SAM/pointed_sf"/>
</dbReference>
<dbReference type="InterPro" id="IPR001660">
    <property type="entry name" value="SAM"/>
</dbReference>
<evidence type="ECO:0000313" key="3">
    <source>
        <dbReference type="EMBL" id="CAB9513787.1"/>
    </source>
</evidence>
<comment type="caution">
    <text evidence="2">The sequence shown here is derived from an EMBL/GenBank/DDBJ whole genome shotgun (WGS) entry which is preliminary data.</text>
</comment>
<evidence type="ECO:0000313" key="4">
    <source>
        <dbReference type="Proteomes" id="UP001153069"/>
    </source>
</evidence>
<sequence length="216" mass="24039">MAMSNPQQGTKMTTSDLRSSSSWTCDEVAAYFHEKAGELGGDFGSVFKENKISGKVAHKLTESQLTQMGIDNVGDRMHILEEIEKIKRSLAKEEIEKVLWEGEEVLYWSSCHKAFETCCGLLPRDPSTYKLTATHLTLNIVEPLRCGPIVCCFGEKFTTDNTDLSMVTDVDVAGGRKRSTITVQTKFGGGTKTMTLRTKEAKRVADMILSQRMERA</sequence>
<accession>A0A9N8HG86</accession>
<evidence type="ECO:0000313" key="2">
    <source>
        <dbReference type="EMBL" id="CAB9512951.1"/>
    </source>
</evidence>
<proteinExistence type="predicted"/>
<gene>
    <name evidence="2" type="ORF">SEMRO_563_G167220.1</name>
    <name evidence="3" type="ORF">SEMRO_612_G175520.1</name>
</gene>
<dbReference type="OrthoDB" id="235525at2759"/>
<organism evidence="2 4">
    <name type="scientific">Seminavis robusta</name>
    <dbReference type="NCBI Taxonomy" id="568900"/>
    <lineage>
        <taxon>Eukaryota</taxon>
        <taxon>Sar</taxon>
        <taxon>Stramenopiles</taxon>
        <taxon>Ochrophyta</taxon>
        <taxon>Bacillariophyta</taxon>
        <taxon>Bacillariophyceae</taxon>
        <taxon>Bacillariophycidae</taxon>
        <taxon>Naviculales</taxon>
        <taxon>Naviculaceae</taxon>
        <taxon>Seminavis</taxon>
    </lineage>
</organism>